<proteinExistence type="predicted"/>
<sequence length="75" mass="8044">MATAAKLGKIVPEPEDIILALTETEAGVLKKVLGHVTGSETGPRRLTSNIYWALIKVGVASANIRVPDSIYLEEK</sequence>
<gene>
    <name evidence="1" type="ORF">LCGC14_0474280</name>
</gene>
<evidence type="ECO:0000313" key="1">
    <source>
        <dbReference type="EMBL" id="KKN66138.1"/>
    </source>
</evidence>
<accession>A0A0F9VJW1</accession>
<protein>
    <submittedName>
        <fullName evidence="1">Uncharacterized protein</fullName>
    </submittedName>
</protein>
<reference evidence="1" key="1">
    <citation type="journal article" date="2015" name="Nature">
        <title>Complex archaea that bridge the gap between prokaryotes and eukaryotes.</title>
        <authorList>
            <person name="Spang A."/>
            <person name="Saw J.H."/>
            <person name="Jorgensen S.L."/>
            <person name="Zaremba-Niedzwiedzka K."/>
            <person name="Martijn J."/>
            <person name="Lind A.E."/>
            <person name="van Eijk R."/>
            <person name="Schleper C."/>
            <person name="Guy L."/>
            <person name="Ettema T.J."/>
        </authorList>
    </citation>
    <scope>NUCLEOTIDE SEQUENCE</scope>
</reference>
<dbReference type="AlphaFoldDB" id="A0A0F9VJW1"/>
<organism evidence="1">
    <name type="scientific">marine sediment metagenome</name>
    <dbReference type="NCBI Taxonomy" id="412755"/>
    <lineage>
        <taxon>unclassified sequences</taxon>
        <taxon>metagenomes</taxon>
        <taxon>ecological metagenomes</taxon>
    </lineage>
</organism>
<name>A0A0F9VJW1_9ZZZZ</name>
<comment type="caution">
    <text evidence="1">The sequence shown here is derived from an EMBL/GenBank/DDBJ whole genome shotgun (WGS) entry which is preliminary data.</text>
</comment>
<dbReference type="EMBL" id="LAZR01000509">
    <property type="protein sequence ID" value="KKN66138.1"/>
    <property type="molecule type" value="Genomic_DNA"/>
</dbReference>